<feature type="transmembrane region" description="Helical" evidence="1">
    <location>
        <begin position="135"/>
        <end position="156"/>
    </location>
</feature>
<dbReference type="Pfam" id="PF06541">
    <property type="entry name" value="ABC_trans_CmpB"/>
    <property type="match status" value="1"/>
</dbReference>
<dbReference type="EMBL" id="SRYE01000003">
    <property type="protein sequence ID" value="TGY62186.1"/>
    <property type="molecule type" value="Genomic_DNA"/>
</dbReference>
<evidence type="ECO:0000313" key="2">
    <source>
        <dbReference type="EMBL" id="TGY62186.1"/>
    </source>
</evidence>
<feature type="transmembrane region" description="Helical" evidence="1">
    <location>
        <begin position="247"/>
        <end position="270"/>
    </location>
</feature>
<protein>
    <recommendedName>
        <fullName evidence="4">ABC transporter permease</fullName>
    </recommendedName>
</protein>
<dbReference type="OrthoDB" id="9789229at2"/>
<feature type="transmembrane region" description="Helical" evidence="1">
    <location>
        <begin position="168"/>
        <end position="191"/>
    </location>
</feature>
<reference evidence="2 3" key="1">
    <citation type="submission" date="2019-04" db="EMBL/GenBank/DDBJ databases">
        <title>Microbes associate with the intestines of laboratory mice.</title>
        <authorList>
            <person name="Navarre W."/>
            <person name="Wong E."/>
            <person name="Huang K."/>
            <person name="Tropini C."/>
            <person name="Ng K."/>
            <person name="Yu B."/>
        </authorList>
    </citation>
    <scope>NUCLEOTIDE SEQUENCE [LARGE SCALE GENOMIC DNA]</scope>
    <source>
        <strain evidence="2 3">NM07_P-09</strain>
    </source>
</reference>
<keyword evidence="1" id="KW-0812">Transmembrane</keyword>
<dbReference type="InterPro" id="IPR010540">
    <property type="entry name" value="CmpB_TMEM229"/>
</dbReference>
<comment type="caution">
    <text evidence="2">The sequence shown here is derived from an EMBL/GenBank/DDBJ whole genome shotgun (WGS) entry which is preliminary data.</text>
</comment>
<keyword evidence="3" id="KW-1185">Reference proteome</keyword>
<feature type="transmembrane region" description="Helical" evidence="1">
    <location>
        <begin position="276"/>
        <end position="300"/>
    </location>
</feature>
<keyword evidence="1" id="KW-0472">Membrane</keyword>
<organism evidence="2 3">
    <name type="scientific">Muricaecibacterium torontonense</name>
    <dbReference type="NCBI Taxonomy" id="3032871"/>
    <lineage>
        <taxon>Bacteria</taxon>
        <taxon>Bacillati</taxon>
        <taxon>Actinomycetota</taxon>
        <taxon>Coriobacteriia</taxon>
        <taxon>Coriobacteriales</taxon>
        <taxon>Atopobiaceae</taxon>
        <taxon>Muricaecibacterium</taxon>
    </lineage>
</organism>
<proteinExistence type="predicted"/>
<evidence type="ECO:0000313" key="3">
    <source>
        <dbReference type="Proteomes" id="UP000310263"/>
    </source>
</evidence>
<dbReference type="AlphaFoldDB" id="A0A4S2F022"/>
<evidence type="ECO:0000256" key="1">
    <source>
        <dbReference type="SAM" id="Phobius"/>
    </source>
</evidence>
<name>A0A4S2F022_9ACTN</name>
<keyword evidence="1" id="KW-1133">Transmembrane helix</keyword>
<evidence type="ECO:0008006" key="4">
    <source>
        <dbReference type="Google" id="ProtNLM"/>
    </source>
</evidence>
<gene>
    <name evidence="2" type="ORF">E5334_05860</name>
</gene>
<sequence length="345" mass="39292">MINTLLLILLFVFVCLLTSWAISEVSWRFMSGRSYSEAMGRERFDADDVVDASTLAYKASSSDSLQSRIASRLARKESQRQERFRKRVGVSRHDPAYYELRTRTGRPMSKEQRKATLKAERMAKHQYLEQASLGITHYITIFLVCSLLGLVGEEIWMWHSQGLTQSRVGVVWGPFSPLYGFGGLMFAIVLWNFRDSKWYEILLVSMGAGAAIEQATGMCMEFFWHAQSWTYLGLPDAITQWVCWRSIVLWAVLGVIFTKVVLPEFVWFIGEPSSKTQAVLVGVLVAFITIDLLATAYCFYRMEQRALGIPPQNAVDVYVDSHFNNDFIQDRFQNLVVGSQLAPNA</sequence>
<accession>A0A4S2F022</accession>
<dbReference type="RefSeq" id="WP_136012657.1">
    <property type="nucleotide sequence ID" value="NZ_SRYE01000003.1"/>
</dbReference>
<dbReference type="Proteomes" id="UP000310263">
    <property type="component" value="Unassembled WGS sequence"/>
</dbReference>